<evidence type="ECO:0000313" key="3">
    <source>
        <dbReference type="Proteomes" id="UP000299102"/>
    </source>
</evidence>
<keyword evidence="3" id="KW-1185">Reference proteome</keyword>
<feature type="region of interest" description="Disordered" evidence="1">
    <location>
        <begin position="1"/>
        <end position="25"/>
    </location>
</feature>
<protein>
    <submittedName>
        <fullName evidence="2">Uncharacterized protein</fullName>
    </submittedName>
</protein>
<sequence length="101" mass="11508">MRSRRSVRGDSTDNRMGVTDRRTDVSVSKIRVERDKAGGVATKRCKNQLAKAIYMLTGVRECARSPPRRPPRRPPPRPPRVDAHATRMRHFLPPRAHSKGE</sequence>
<feature type="region of interest" description="Disordered" evidence="1">
    <location>
        <begin position="60"/>
        <end position="101"/>
    </location>
</feature>
<accession>A0A4C1WV75</accession>
<feature type="compositionally biased region" description="Basic residues" evidence="1">
    <location>
        <begin position="66"/>
        <end position="75"/>
    </location>
</feature>
<comment type="caution">
    <text evidence="2">The sequence shown here is derived from an EMBL/GenBank/DDBJ whole genome shotgun (WGS) entry which is preliminary data.</text>
</comment>
<organism evidence="2 3">
    <name type="scientific">Eumeta variegata</name>
    <name type="common">Bagworm moth</name>
    <name type="synonym">Eumeta japonica</name>
    <dbReference type="NCBI Taxonomy" id="151549"/>
    <lineage>
        <taxon>Eukaryota</taxon>
        <taxon>Metazoa</taxon>
        <taxon>Ecdysozoa</taxon>
        <taxon>Arthropoda</taxon>
        <taxon>Hexapoda</taxon>
        <taxon>Insecta</taxon>
        <taxon>Pterygota</taxon>
        <taxon>Neoptera</taxon>
        <taxon>Endopterygota</taxon>
        <taxon>Lepidoptera</taxon>
        <taxon>Glossata</taxon>
        <taxon>Ditrysia</taxon>
        <taxon>Tineoidea</taxon>
        <taxon>Psychidae</taxon>
        <taxon>Oiketicinae</taxon>
        <taxon>Eumeta</taxon>
    </lineage>
</organism>
<evidence type="ECO:0000313" key="2">
    <source>
        <dbReference type="EMBL" id="GBP54017.1"/>
    </source>
</evidence>
<feature type="compositionally biased region" description="Basic and acidic residues" evidence="1">
    <location>
        <begin position="7"/>
        <end position="25"/>
    </location>
</feature>
<evidence type="ECO:0000256" key="1">
    <source>
        <dbReference type="SAM" id="MobiDB-lite"/>
    </source>
</evidence>
<reference evidence="2 3" key="1">
    <citation type="journal article" date="2019" name="Commun. Biol.">
        <title>The bagworm genome reveals a unique fibroin gene that provides high tensile strength.</title>
        <authorList>
            <person name="Kono N."/>
            <person name="Nakamura H."/>
            <person name="Ohtoshi R."/>
            <person name="Tomita M."/>
            <person name="Numata K."/>
            <person name="Arakawa K."/>
        </authorList>
    </citation>
    <scope>NUCLEOTIDE SEQUENCE [LARGE SCALE GENOMIC DNA]</scope>
</reference>
<name>A0A4C1WV75_EUMVA</name>
<proteinExistence type="predicted"/>
<dbReference type="Proteomes" id="UP000299102">
    <property type="component" value="Unassembled WGS sequence"/>
</dbReference>
<dbReference type="AlphaFoldDB" id="A0A4C1WV75"/>
<dbReference type="EMBL" id="BGZK01000637">
    <property type="protein sequence ID" value="GBP54017.1"/>
    <property type="molecule type" value="Genomic_DNA"/>
</dbReference>
<gene>
    <name evidence="2" type="ORF">EVAR_36900_1</name>
</gene>